<evidence type="ECO:0000313" key="1">
    <source>
        <dbReference type="Proteomes" id="UP000887561"/>
    </source>
</evidence>
<keyword evidence="1" id="KW-1185">Reference proteome</keyword>
<accession>A0A915M546</accession>
<evidence type="ECO:0000313" key="2">
    <source>
        <dbReference type="WBParaSite" id="scaffold26370_cov158.g20485"/>
    </source>
</evidence>
<sequence>MVNTRIAETPEDVEQYKKLPGACDVEMDKDGNLIVWYLKYSKTKEEGCSVDLVTQNADYLFLEFGIWHNYKLFDCLEEAFINDKNKQKLRAINENRLAFSFSLKNEEFDKIKKGPLYGNFNDCAESQEEHCRDHNGKCLEVVDYSIGWARTGESVLKGYQPLGEITLFNCIANDSKTLTKETNASVDIKFYNITSVNFCGTPMSYFNTTCFKKENIRKVEGWKIVDKNYREQKYKNLFTFHILPVKAMRKSMQDIWGCDGECDKEAQMQRCEKMFVKFSNQDFKLLVPFNPNRKTLEKTKENRETFEQFENISTTSLILVSSIIIL</sequence>
<organism evidence="1 2">
    <name type="scientific">Meloidogyne javanica</name>
    <name type="common">Root-knot nematode worm</name>
    <dbReference type="NCBI Taxonomy" id="6303"/>
    <lineage>
        <taxon>Eukaryota</taxon>
        <taxon>Metazoa</taxon>
        <taxon>Ecdysozoa</taxon>
        <taxon>Nematoda</taxon>
        <taxon>Chromadorea</taxon>
        <taxon>Rhabditida</taxon>
        <taxon>Tylenchina</taxon>
        <taxon>Tylenchomorpha</taxon>
        <taxon>Tylenchoidea</taxon>
        <taxon>Meloidogynidae</taxon>
        <taxon>Meloidogyninae</taxon>
        <taxon>Meloidogyne</taxon>
        <taxon>Meloidogyne incognita group</taxon>
    </lineage>
</organism>
<dbReference type="WBParaSite" id="scaffold26370_cov158.g20485">
    <property type="protein sequence ID" value="scaffold26370_cov158.g20485"/>
    <property type="gene ID" value="scaffold26370_cov158.g20485"/>
</dbReference>
<dbReference type="AlphaFoldDB" id="A0A915M546"/>
<protein>
    <submittedName>
        <fullName evidence="2">Uncharacterized protein</fullName>
    </submittedName>
</protein>
<proteinExistence type="predicted"/>
<name>A0A915M546_MELJA</name>
<dbReference type="Proteomes" id="UP000887561">
    <property type="component" value="Unplaced"/>
</dbReference>
<reference evidence="2" key="1">
    <citation type="submission" date="2022-11" db="UniProtKB">
        <authorList>
            <consortium name="WormBaseParasite"/>
        </authorList>
    </citation>
    <scope>IDENTIFICATION</scope>
</reference>